<dbReference type="InterPro" id="IPR001647">
    <property type="entry name" value="HTH_TetR"/>
</dbReference>
<organism evidence="4 5">
    <name type="scientific">Mycobacterium talmoniae</name>
    <dbReference type="NCBI Taxonomy" id="1858794"/>
    <lineage>
        <taxon>Bacteria</taxon>
        <taxon>Bacillati</taxon>
        <taxon>Actinomycetota</taxon>
        <taxon>Actinomycetes</taxon>
        <taxon>Mycobacteriales</taxon>
        <taxon>Mycobacteriaceae</taxon>
        <taxon>Mycobacterium</taxon>
    </lineage>
</organism>
<keyword evidence="5" id="KW-1185">Reference proteome</keyword>
<keyword evidence="1 2" id="KW-0238">DNA-binding</keyword>
<dbReference type="InterPro" id="IPR041583">
    <property type="entry name" value="TetR_C_31"/>
</dbReference>
<gene>
    <name evidence="4" type="ORF">BKN37_01350</name>
</gene>
<dbReference type="InterPro" id="IPR050109">
    <property type="entry name" value="HTH-type_TetR-like_transc_reg"/>
</dbReference>
<dbReference type="PANTHER" id="PTHR30055">
    <property type="entry name" value="HTH-TYPE TRANSCRIPTIONAL REGULATOR RUTR"/>
    <property type="match status" value="1"/>
</dbReference>
<comment type="caution">
    <text evidence="4">The sequence shown here is derived from an EMBL/GenBank/DDBJ whole genome shotgun (WGS) entry which is preliminary data.</text>
</comment>
<dbReference type="GO" id="GO:0000976">
    <property type="term" value="F:transcription cis-regulatory region binding"/>
    <property type="evidence" value="ECO:0007669"/>
    <property type="project" value="TreeGrafter"/>
</dbReference>
<accession>A0A1S1NQ02</accession>
<dbReference type="InterPro" id="IPR036271">
    <property type="entry name" value="Tet_transcr_reg_TetR-rel_C_sf"/>
</dbReference>
<evidence type="ECO:0000256" key="1">
    <source>
        <dbReference type="ARBA" id="ARBA00023125"/>
    </source>
</evidence>
<evidence type="ECO:0000256" key="2">
    <source>
        <dbReference type="PROSITE-ProRule" id="PRU00335"/>
    </source>
</evidence>
<dbReference type="EMBL" id="MLQM01000003">
    <property type="protein sequence ID" value="OHV06645.1"/>
    <property type="molecule type" value="Genomic_DNA"/>
</dbReference>
<protein>
    <recommendedName>
        <fullName evidence="3">HTH tetR-type domain-containing protein</fullName>
    </recommendedName>
</protein>
<evidence type="ECO:0000313" key="5">
    <source>
        <dbReference type="Proteomes" id="UP000179734"/>
    </source>
</evidence>
<dbReference type="GO" id="GO:0003700">
    <property type="term" value="F:DNA-binding transcription factor activity"/>
    <property type="evidence" value="ECO:0007669"/>
    <property type="project" value="TreeGrafter"/>
</dbReference>
<dbReference type="AlphaFoldDB" id="A0A1S1NQ02"/>
<dbReference type="PANTHER" id="PTHR30055:SF241">
    <property type="entry name" value="TRANSCRIPTIONAL REGULATORY PROTEIN"/>
    <property type="match status" value="1"/>
</dbReference>
<feature type="domain" description="HTH tetR-type" evidence="3">
    <location>
        <begin position="11"/>
        <end position="71"/>
    </location>
</feature>
<evidence type="ECO:0000313" key="4">
    <source>
        <dbReference type="EMBL" id="OHV06645.1"/>
    </source>
</evidence>
<dbReference type="Proteomes" id="UP000179734">
    <property type="component" value="Unassembled WGS sequence"/>
</dbReference>
<proteinExistence type="predicted"/>
<reference evidence="4 5" key="1">
    <citation type="submission" date="2016-10" db="EMBL/GenBank/DDBJ databases">
        <title>Genome sequence of Mycobacterium talmonii.</title>
        <authorList>
            <person name="Greninger A.L."/>
            <person name="Elliott B."/>
            <person name="Vasireddy S."/>
            <person name="Vasireddy R."/>
        </authorList>
    </citation>
    <scope>NUCLEOTIDE SEQUENCE [LARGE SCALE GENOMIC DNA]</scope>
    <source>
        <strain evidence="5">NE-TNMC-100812</strain>
    </source>
</reference>
<dbReference type="SUPFAM" id="SSF46689">
    <property type="entry name" value="Homeodomain-like"/>
    <property type="match status" value="1"/>
</dbReference>
<evidence type="ECO:0000259" key="3">
    <source>
        <dbReference type="PROSITE" id="PS50977"/>
    </source>
</evidence>
<dbReference type="Pfam" id="PF00440">
    <property type="entry name" value="TetR_N"/>
    <property type="match status" value="1"/>
</dbReference>
<name>A0A1S1NQ02_9MYCO</name>
<dbReference type="InterPro" id="IPR009057">
    <property type="entry name" value="Homeodomain-like_sf"/>
</dbReference>
<dbReference type="PROSITE" id="PS50977">
    <property type="entry name" value="HTH_TETR_2"/>
    <property type="match status" value="1"/>
</dbReference>
<sequence length="212" mass="22838">MEGVRSRLPQAERRAQLVAAALDIAVAEGVAATTIRRVAERAGVALGVVHYCFADKDDLFVALAERIVTDLLAAASGARGFDDAEDLAAALQCALDGLWEGIEATRDAQLLTYEITTAALRNPALNHVAIRQYEVSQAAVSSLLSLAATSTNSTWLHPVDELADEVLAMLDGVTLRWLVDGDGTAARERLARFTDYLRGYAKTTRRRRKASA</sequence>
<feature type="DNA-binding region" description="H-T-H motif" evidence="2">
    <location>
        <begin position="34"/>
        <end position="53"/>
    </location>
</feature>
<dbReference type="Gene3D" id="1.10.357.10">
    <property type="entry name" value="Tetracycline Repressor, domain 2"/>
    <property type="match status" value="1"/>
</dbReference>
<dbReference type="Pfam" id="PF17940">
    <property type="entry name" value="TetR_C_31"/>
    <property type="match status" value="1"/>
</dbReference>
<dbReference type="SUPFAM" id="SSF48498">
    <property type="entry name" value="Tetracyclin repressor-like, C-terminal domain"/>
    <property type="match status" value="1"/>
</dbReference>